<reference evidence="1" key="1">
    <citation type="journal article" date="2021" name="Proc. Natl. Acad. Sci. U.S.A.">
        <title>A Catalog of Tens of Thousands of Viruses from Human Metagenomes Reveals Hidden Associations with Chronic Diseases.</title>
        <authorList>
            <person name="Tisza M.J."/>
            <person name="Buck C.B."/>
        </authorList>
    </citation>
    <scope>NUCLEOTIDE SEQUENCE</scope>
    <source>
        <strain evidence="1">CtKm44</strain>
    </source>
</reference>
<dbReference type="EMBL" id="BK014735">
    <property type="protein sequence ID" value="DAD73364.1"/>
    <property type="molecule type" value="Genomic_DNA"/>
</dbReference>
<name>A0A8S5LTN7_9CAUD</name>
<proteinExistence type="predicted"/>
<organism evidence="1">
    <name type="scientific">Siphoviridae sp. ctKm44</name>
    <dbReference type="NCBI Taxonomy" id="2826245"/>
    <lineage>
        <taxon>Viruses</taxon>
        <taxon>Duplodnaviria</taxon>
        <taxon>Heunggongvirae</taxon>
        <taxon>Uroviricota</taxon>
        <taxon>Caudoviricetes</taxon>
    </lineage>
</organism>
<sequence>MEIKFHTKPTQINRKNPIVIKQDYLLKVYMYPLKGDFYVRFAVVGSTAFAGLVKTDDPTNISAIMPERTIHDIYTKMDLTHYIIGYLNIPLRDIESIYNG</sequence>
<protein>
    <submittedName>
        <fullName evidence="1">Uncharacterized protein</fullName>
    </submittedName>
</protein>
<evidence type="ECO:0000313" key="1">
    <source>
        <dbReference type="EMBL" id="DAD73364.1"/>
    </source>
</evidence>
<accession>A0A8S5LTN7</accession>